<keyword evidence="4" id="KW-1134">Transmembrane beta strand</keyword>
<dbReference type="GO" id="GO:0009279">
    <property type="term" value="C:cell outer membrane"/>
    <property type="evidence" value="ECO:0007669"/>
    <property type="project" value="UniProtKB-SubCell"/>
</dbReference>
<dbReference type="PANTHER" id="PTHR30026">
    <property type="entry name" value="OUTER MEMBRANE PROTEIN TOLC"/>
    <property type="match status" value="1"/>
</dbReference>
<protein>
    <recommendedName>
        <fullName evidence="10">TolC family type I secretion outer membrane protein</fullName>
    </recommendedName>
</protein>
<organism evidence="8 9">
    <name type="scientific">Barnesiella intestinihominis YIT 11860</name>
    <dbReference type="NCBI Taxonomy" id="742726"/>
    <lineage>
        <taxon>Bacteria</taxon>
        <taxon>Pseudomonadati</taxon>
        <taxon>Bacteroidota</taxon>
        <taxon>Bacteroidia</taxon>
        <taxon>Bacteroidales</taxon>
        <taxon>Barnesiellaceae</taxon>
        <taxon>Barnesiella</taxon>
    </lineage>
</organism>
<evidence type="ECO:0000256" key="4">
    <source>
        <dbReference type="ARBA" id="ARBA00022452"/>
    </source>
</evidence>
<dbReference type="SUPFAM" id="SSF56954">
    <property type="entry name" value="Outer membrane efflux proteins (OEP)"/>
    <property type="match status" value="1"/>
</dbReference>
<dbReference type="Pfam" id="PF02321">
    <property type="entry name" value="OEP"/>
    <property type="match status" value="1"/>
</dbReference>
<proteinExistence type="inferred from homology"/>
<comment type="subcellular location">
    <subcellularLocation>
        <location evidence="1">Cell outer membrane</location>
    </subcellularLocation>
</comment>
<dbReference type="GO" id="GO:0015288">
    <property type="term" value="F:porin activity"/>
    <property type="evidence" value="ECO:0007669"/>
    <property type="project" value="TreeGrafter"/>
</dbReference>
<dbReference type="AlphaFoldDB" id="K0WVS4"/>
<dbReference type="GO" id="GO:1990281">
    <property type="term" value="C:efflux pump complex"/>
    <property type="evidence" value="ECO:0007669"/>
    <property type="project" value="TreeGrafter"/>
</dbReference>
<evidence type="ECO:0000256" key="3">
    <source>
        <dbReference type="ARBA" id="ARBA00022448"/>
    </source>
</evidence>
<keyword evidence="3" id="KW-0813">Transport</keyword>
<sequence length="439" mass="50186">MNKFNLSIAMLYASLCVKGVCAQEHVRQVVTMEEMFSLADRNSKSLRPSVTAIDEAREAVRVAKNDKLPDIRASLSFSYLGDGTLMERDFTQMERAPIPHLGNNFALEVSQVIYSGGAVSNGIQIARLQEESARLDWEKDRNKVRFLLAGYYFDLFKHRNILKVYEQNIEQTKQLLKDIKAKQGEGLALKNDITRYELLLSDLEFTVVQIRNTLGILNRNLVTNLGMDENVWIDPDTTILSRALPMGDEAYWREKVVENSPELRLLELAVKMNERQDKIVKSERLPQIALVAGNHFDGPITIEVPPIDKNFNYWYVGVGVKYNLASLYKTNKSVSRSKLTIRRTKEHYDDVCEQTELAVQAAYTRYVEAYEQLDTRRKNVELAGQNYAVIQNRYKNELSLITDMLDASNAKLSAEVQLANAQIDIAFNYYKLLYLTGTL</sequence>
<comment type="similarity">
    <text evidence="2">Belongs to the outer membrane factor (OMF) (TC 1.B.17) family.</text>
</comment>
<accession>K0WVS4</accession>
<dbReference type="Gene3D" id="1.20.1600.10">
    <property type="entry name" value="Outer membrane efflux proteins (OEP)"/>
    <property type="match status" value="1"/>
</dbReference>
<dbReference type="eggNOG" id="COG1538">
    <property type="taxonomic scope" value="Bacteria"/>
</dbReference>
<evidence type="ECO:0008006" key="10">
    <source>
        <dbReference type="Google" id="ProtNLM"/>
    </source>
</evidence>
<gene>
    <name evidence="8" type="ORF">HMPREF9448_02028</name>
</gene>
<dbReference type="GeneID" id="77849247"/>
<dbReference type="InterPro" id="IPR003423">
    <property type="entry name" value="OMP_efflux"/>
</dbReference>
<dbReference type="STRING" id="742726.HMPREF9448_02028"/>
<evidence type="ECO:0000313" key="9">
    <source>
        <dbReference type="Proteomes" id="UP000006044"/>
    </source>
</evidence>
<name>K0WVS4_9BACT</name>
<dbReference type="RefSeq" id="WP_008862430.1">
    <property type="nucleotide sequence ID" value="NZ_CAXSYG010000009.1"/>
</dbReference>
<dbReference type="InterPro" id="IPR051906">
    <property type="entry name" value="TolC-like"/>
</dbReference>
<dbReference type="EMBL" id="ADLE01000014">
    <property type="protein sequence ID" value="EJZ63372.1"/>
    <property type="molecule type" value="Genomic_DNA"/>
</dbReference>
<dbReference type="PANTHER" id="PTHR30026:SF20">
    <property type="entry name" value="OUTER MEMBRANE PROTEIN TOLC"/>
    <property type="match status" value="1"/>
</dbReference>
<comment type="caution">
    <text evidence="8">The sequence shown here is derived from an EMBL/GenBank/DDBJ whole genome shotgun (WGS) entry which is preliminary data.</text>
</comment>
<dbReference type="HOGENOM" id="CLU_012817_10_4_10"/>
<keyword evidence="5" id="KW-0812">Transmembrane</keyword>
<keyword evidence="7" id="KW-0998">Cell outer membrane</keyword>
<dbReference type="Proteomes" id="UP000006044">
    <property type="component" value="Unassembled WGS sequence"/>
</dbReference>
<evidence type="ECO:0000256" key="2">
    <source>
        <dbReference type="ARBA" id="ARBA00007613"/>
    </source>
</evidence>
<dbReference type="OrthoDB" id="916581at2"/>
<evidence type="ECO:0000256" key="7">
    <source>
        <dbReference type="ARBA" id="ARBA00023237"/>
    </source>
</evidence>
<keyword evidence="6" id="KW-0472">Membrane</keyword>
<evidence type="ECO:0000256" key="5">
    <source>
        <dbReference type="ARBA" id="ARBA00022692"/>
    </source>
</evidence>
<evidence type="ECO:0000256" key="6">
    <source>
        <dbReference type="ARBA" id="ARBA00023136"/>
    </source>
</evidence>
<dbReference type="PATRIC" id="fig|742726.3.peg.2122"/>
<keyword evidence="9" id="KW-1185">Reference proteome</keyword>
<dbReference type="GO" id="GO:0015562">
    <property type="term" value="F:efflux transmembrane transporter activity"/>
    <property type="evidence" value="ECO:0007669"/>
    <property type="project" value="InterPro"/>
</dbReference>
<evidence type="ECO:0000256" key="1">
    <source>
        <dbReference type="ARBA" id="ARBA00004442"/>
    </source>
</evidence>
<evidence type="ECO:0000313" key="8">
    <source>
        <dbReference type="EMBL" id="EJZ63372.1"/>
    </source>
</evidence>
<reference evidence="8 9" key="1">
    <citation type="submission" date="2012-08" db="EMBL/GenBank/DDBJ databases">
        <title>The Genome Sequence of Barnesiella intestinihominis YIT 11860.</title>
        <authorList>
            <consortium name="The Broad Institute Genome Sequencing Platform"/>
            <person name="Earl A."/>
            <person name="Ward D."/>
            <person name="Feldgarden M."/>
            <person name="Gevers D."/>
            <person name="Morotomi M."/>
            <person name="Walker B."/>
            <person name="Young S.K."/>
            <person name="Zeng Q."/>
            <person name="Gargeya S."/>
            <person name="Fitzgerald M."/>
            <person name="Haas B."/>
            <person name="Abouelleil A."/>
            <person name="Alvarado L."/>
            <person name="Arachchi H.M."/>
            <person name="Berlin A.M."/>
            <person name="Chapman S.B."/>
            <person name="Goldberg J."/>
            <person name="Griggs A."/>
            <person name="Gujja S."/>
            <person name="Hansen M."/>
            <person name="Howarth C."/>
            <person name="Imamovic A."/>
            <person name="Larimer J."/>
            <person name="McCowen C."/>
            <person name="Montmayeur A."/>
            <person name="Murphy C."/>
            <person name="Neiman D."/>
            <person name="Pearson M."/>
            <person name="Priest M."/>
            <person name="Roberts A."/>
            <person name="Saif S."/>
            <person name="Shea T."/>
            <person name="Sisk P."/>
            <person name="Sykes S."/>
            <person name="Wortman J."/>
            <person name="Nusbaum C."/>
            <person name="Birren B."/>
        </authorList>
    </citation>
    <scope>NUCLEOTIDE SEQUENCE [LARGE SCALE GENOMIC DNA]</scope>
    <source>
        <strain evidence="8 9">YIT 11860</strain>
    </source>
</reference>